<accession>A0A5R9PED4</accession>
<dbReference type="InterPro" id="IPR036163">
    <property type="entry name" value="HMA_dom_sf"/>
</dbReference>
<comment type="caution">
    <text evidence="1">The sequence shown here is derived from an EMBL/GenBank/DDBJ whole genome shotgun (WGS) entry which is preliminary data.</text>
</comment>
<evidence type="ECO:0000313" key="2">
    <source>
        <dbReference type="Proteomes" id="UP000308508"/>
    </source>
</evidence>
<proteinExistence type="predicted"/>
<protein>
    <recommendedName>
        <fullName evidence="3">Copper chaperone</fullName>
    </recommendedName>
</protein>
<dbReference type="AlphaFoldDB" id="A0A5R9PED4"/>
<reference evidence="1 2" key="1">
    <citation type="submission" date="2019-04" db="EMBL/GenBank/DDBJ databases">
        <authorList>
            <person name="Grouzdev D.S."/>
            <person name="Nazina T.N."/>
        </authorList>
    </citation>
    <scope>NUCLEOTIDE SEQUENCE [LARGE SCALE GENOMIC DNA]</scope>
    <source>
        <strain evidence="1 2">SHC 3-19</strain>
    </source>
</reference>
<dbReference type="STRING" id="1123377.GCA_000423885_00690"/>
<name>A0A5R9PED4_9GAMM</name>
<evidence type="ECO:0008006" key="3">
    <source>
        <dbReference type="Google" id="ProtNLM"/>
    </source>
</evidence>
<evidence type="ECO:0000313" key="1">
    <source>
        <dbReference type="EMBL" id="TLX21865.1"/>
    </source>
</evidence>
<dbReference type="GO" id="GO:0046872">
    <property type="term" value="F:metal ion binding"/>
    <property type="evidence" value="ECO:0007669"/>
    <property type="project" value="InterPro"/>
</dbReference>
<dbReference type="RefSeq" id="WP_138348019.1">
    <property type="nucleotide sequence ID" value="NZ_SROY01000002.1"/>
</dbReference>
<sequence>MLFDVLGLVDEATARSIAFAVHALDPQAKITANIGRGRLLVESEMKENDISDALRAAGFPATLAPEHAEGTTCCGSCG</sequence>
<keyword evidence="2" id="KW-1185">Reference proteome</keyword>
<dbReference type="SUPFAM" id="SSF55008">
    <property type="entry name" value="HMA, heavy metal-associated domain"/>
    <property type="match status" value="1"/>
</dbReference>
<gene>
    <name evidence="1" type="ORF">E5S66_04830</name>
</gene>
<dbReference type="Proteomes" id="UP000308508">
    <property type="component" value="Unassembled WGS sequence"/>
</dbReference>
<dbReference type="EMBL" id="SROY01000002">
    <property type="protein sequence ID" value="TLX21865.1"/>
    <property type="molecule type" value="Genomic_DNA"/>
</dbReference>
<organism evidence="1 2">
    <name type="scientific">Thermomonas fusca</name>
    <dbReference type="NCBI Taxonomy" id="215690"/>
    <lineage>
        <taxon>Bacteria</taxon>
        <taxon>Pseudomonadati</taxon>
        <taxon>Pseudomonadota</taxon>
        <taxon>Gammaproteobacteria</taxon>
        <taxon>Lysobacterales</taxon>
        <taxon>Lysobacteraceae</taxon>
        <taxon>Thermomonas</taxon>
    </lineage>
</organism>